<evidence type="ECO:0000313" key="2">
    <source>
        <dbReference type="Proteomes" id="UP001162992"/>
    </source>
</evidence>
<comment type="caution">
    <text evidence="1">The sequence shown here is derived from an EMBL/GenBank/DDBJ whole genome shotgun (WGS) entry which is preliminary data.</text>
</comment>
<reference evidence="2" key="1">
    <citation type="journal article" date="2024" name="Proc. Natl. Acad. Sci. U.S.A.">
        <title>Extraordinary preservation of gene collinearity over three hundred million years revealed in homosporous lycophytes.</title>
        <authorList>
            <person name="Li C."/>
            <person name="Wickell D."/>
            <person name="Kuo L.Y."/>
            <person name="Chen X."/>
            <person name="Nie B."/>
            <person name="Liao X."/>
            <person name="Peng D."/>
            <person name="Ji J."/>
            <person name="Jenkins J."/>
            <person name="Williams M."/>
            <person name="Shu S."/>
            <person name="Plott C."/>
            <person name="Barry K."/>
            <person name="Rajasekar S."/>
            <person name="Grimwood J."/>
            <person name="Han X."/>
            <person name="Sun S."/>
            <person name="Hou Z."/>
            <person name="He W."/>
            <person name="Dai G."/>
            <person name="Sun C."/>
            <person name="Schmutz J."/>
            <person name="Leebens-Mack J.H."/>
            <person name="Li F.W."/>
            <person name="Wang L."/>
        </authorList>
    </citation>
    <scope>NUCLEOTIDE SEQUENCE [LARGE SCALE GENOMIC DNA]</scope>
    <source>
        <strain evidence="2">cv. PW_Plant_1</strain>
    </source>
</reference>
<sequence>MVEKKPTVSAPAKKEYCLCSPTTHPGSFRCRWHRSAFIFPQVPKAKSKKLTRDSVNKVPQLDGGSRSSNEFLDQVINPSGPKLMCRAIISRPPSILSNVAFGAQMKKEDDLSDLLAYIDKEHVCTESCEGLLKQTSTATEDQA</sequence>
<protein>
    <submittedName>
        <fullName evidence="1">Uncharacterized protein</fullName>
    </submittedName>
</protein>
<dbReference type="Proteomes" id="UP001162992">
    <property type="component" value="Chromosome 13"/>
</dbReference>
<evidence type="ECO:0000313" key="1">
    <source>
        <dbReference type="EMBL" id="KAJ7533038.1"/>
    </source>
</evidence>
<organism evidence="1 2">
    <name type="scientific">Diphasiastrum complanatum</name>
    <name type="common">Issler's clubmoss</name>
    <name type="synonym">Lycopodium complanatum</name>
    <dbReference type="NCBI Taxonomy" id="34168"/>
    <lineage>
        <taxon>Eukaryota</taxon>
        <taxon>Viridiplantae</taxon>
        <taxon>Streptophyta</taxon>
        <taxon>Embryophyta</taxon>
        <taxon>Tracheophyta</taxon>
        <taxon>Lycopodiopsida</taxon>
        <taxon>Lycopodiales</taxon>
        <taxon>Lycopodiaceae</taxon>
        <taxon>Lycopodioideae</taxon>
        <taxon>Diphasiastrum</taxon>
    </lineage>
</organism>
<dbReference type="EMBL" id="CM055104">
    <property type="protein sequence ID" value="KAJ7533038.1"/>
    <property type="molecule type" value="Genomic_DNA"/>
</dbReference>
<gene>
    <name evidence="1" type="ORF">O6H91_13G030600</name>
</gene>
<keyword evidence="2" id="KW-1185">Reference proteome</keyword>
<proteinExistence type="predicted"/>
<name>A0ACC2BTA8_DIPCM</name>
<accession>A0ACC2BTA8</accession>